<comment type="caution">
    <text evidence="2">The sequence shown here is derived from an EMBL/GenBank/DDBJ whole genome shotgun (WGS) entry which is preliminary data.</text>
</comment>
<dbReference type="Pfam" id="PF06985">
    <property type="entry name" value="HET"/>
    <property type="match status" value="1"/>
</dbReference>
<reference evidence="2" key="1">
    <citation type="journal article" date="2021" name="Nat. Commun.">
        <title>Genetic determinants of endophytism in the Arabidopsis root mycobiome.</title>
        <authorList>
            <person name="Mesny F."/>
            <person name="Miyauchi S."/>
            <person name="Thiergart T."/>
            <person name="Pickel B."/>
            <person name="Atanasova L."/>
            <person name="Karlsson M."/>
            <person name="Huettel B."/>
            <person name="Barry K.W."/>
            <person name="Haridas S."/>
            <person name="Chen C."/>
            <person name="Bauer D."/>
            <person name="Andreopoulos W."/>
            <person name="Pangilinan J."/>
            <person name="LaButti K."/>
            <person name="Riley R."/>
            <person name="Lipzen A."/>
            <person name="Clum A."/>
            <person name="Drula E."/>
            <person name="Henrissat B."/>
            <person name="Kohler A."/>
            <person name="Grigoriev I.V."/>
            <person name="Martin F.M."/>
            <person name="Hacquard S."/>
        </authorList>
    </citation>
    <scope>NUCLEOTIDE SEQUENCE</scope>
    <source>
        <strain evidence="2">MPI-CAGE-CH-0235</strain>
    </source>
</reference>
<dbReference type="PANTHER" id="PTHR24148">
    <property type="entry name" value="ANKYRIN REPEAT DOMAIN-CONTAINING PROTEIN 39 HOMOLOG-RELATED"/>
    <property type="match status" value="1"/>
</dbReference>
<dbReference type="PANTHER" id="PTHR24148:SF73">
    <property type="entry name" value="HET DOMAIN PROTEIN (AFU_ORTHOLOGUE AFUA_8G01020)"/>
    <property type="match status" value="1"/>
</dbReference>
<dbReference type="InterPro" id="IPR052895">
    <property type="entry name" value="HetReg/Transcr_Mod"/>
</dbReference>
<dbReference type="Proteomes" id="UP000813444">
    <property type="component" value="Unassembled WGS sequence"/>
</dbReference>
<gene>
    <name evidence="2" type="ORF">B0I35DRAFT_434415</name>
</gene>
<keyword evidence="3" id="KW-1185">Reference proteome</keyword>
<protein>
    <recommendedName>
        <fullName evidence="1">Heterokaryon incompatibility domain-containing protein</fullName>
    </recommendedName>
</protein>
<proteinExistence type="predicted"/>
<sequence length="87" mass="9834">MPASAESPIPPVSKSRLCLPFQAAPFEGFLWIDMLCINQADVAERSSQVSIMKLIYESSMGVEICIVGTFERWQSSWLDPIWAILLW</sequence>
<evidence type="ECO:0000313" key="2">
    <source>
        <dbReference type="EMBL" id="KAH7317022.1"/>
    </source>
</evidence>
<dbReference type="InterPro" id="IPR010730">
    <property type="entry name" value="HET"/>
</dbReference>
<evidence type="ECO:0000313" key="3">
    <source>
        <dbReference type="Proteomes" id="UP000813444"/>
    </source>
</evidence>
<dbReference type="AlphaFoldDB" id="A0A8K0SRJ6"/>
<accession>A0A8K0SRJ6</accession>
<name>A0A8K0SRJ6_9HYPO</name>
<dbReference type="EMBL" id="JAGPNK010000008">
    <property type="protein sequence ID" value="KAH7317022.1"/>
    <property type="molecule type" value="Genomic_DNA"/>
</dbReference>
<dbReference type="OrthoDB" id="5571888at2759"/>
<feature type="domain" description="Heterokaryon incompatibility" evidence="1">
    <location>
        <begin position="29"/>
        <end position="64"/>
    </location>
</feature>
<organism evidence="2 3">
    <name type="scientific">Stachybotrys elegans</name>
    <dbReference type="NCBI Taxonomy" id="80388"/>
    <lineage>
        <taxon>Eukaryota</taxon>
        <taxon>Fungi</taxon>
        <taxon>Dikarya</taxon>
        <taxon>Ascomycota</taxon>
        <taxon>Pezizomycotina</taxon>
        <taxon>Sordariomycetes</taxon>
        <taxon>Hypocreomycetidae</taxon>
        <taxon>Hypocreales</taxon>
        <taxon>Stachybotryaceae</taxon>
        <taxon>Stachybotrys</taxon>
    </lineage>
</organism>
<evidence type="ECO:0000259" key="1">
    <source>
        <dbReference type="Pfam" id="PF06985"/>
    </source>
</evidence>